<keyword evidence="11" id="KW-0966">Cell projection</keyword>
<gene>
    <name evidence="11" type="ORF">CLV35_0544</name>
</gene>
<dbReference type="Pfam" id="PF03748">
    <property type="entry name" value="FliL"/>
    <property type="match status" value="1"/>
</dbReference>
<accession>A0A420XTG0</accession>
<dbReference type="InterPro" id="IPR005503">
    <property type="entry name" value="FliL"/>
</dbReference>
<keyword evidence="12" id="KW-1185">Reference proteome</keyword>
<dbReference type="OrthoDB" id="3537056at2"/>
<keyword evidence="11" id="KW-0969">Cilium</keyword>
<evidence type="ECO:0000256" key="8">
    <source>
        <dbReference type="ARBA" id="ARBA00022989"/>
    </source>
</evidence>
<dbReference type="Proteomes" id="UP000281955">
    <property type="component" value="Unassembled WGS sequence"/>
</dbReference>
<evidence type="ECO:0000256" key="7">
    <source>
        <dbReference type="ARBA" id="ARBA00022779"/>
    </source>
</evidence>
<dbReference type="GO" id="GO:0009425">
    <property type="term" value="C:bacterial-type flagellum basal body"/>
    <property type="evidence" value="ECO:0007669"/>
    <property type="project" value="InterPro"/>
</dbReference>
<evidence type="ECO:0000256" key="9">
    <source>
        <dbReference type="ARBA" id="ARBA00023136"/>
    </source>
</evidence>
<keyword evidence="4 10" id="KW-1003">Cell membrane</keyword>
<dbReference type="InParanoid" id="A0A420XTG0"/>
<evidence type="ECO:0000256" key="1">
    <source>
        <dbReference type="ARBA" id="ARBA00002254"/>
    </source>
</evidence>
<keyword evidence="8 10" id="KW-1133">Transmembrane helix</keyword>
<dbReference type="AlphaFoldDB" id="A0A420XTG0"/>
<evidence type="ECO:0000313" key="12">
    <source>
        <dbReference type="Proteomes" id="UP000281955"/>
    </source>
</evidence>
<organism evidence="11 12">
    <name type="scientific">Motilibacter peucedani</name>
    <dbReference type="NCBI Taxonomy" id="598650"/>
    <lineage>
        <taxon>Bacteria</taxon>
        <taxon>Bacillati</taxon>
        <taxon>Actinomycetota</taxon>
        <taxon>Actinomycetes</taxon>
        <taxon>Motilibacterales</taxon>
        <taxon>Motilibacteraceae</taxon>
        <taxon>Motilibacter</taxon>
    </lineage>
</organism>
<evidence type="ECO:0000256" key="3">
    <source>
        <dbReference type="ARBA" id="ARBA00008281"/>
    </source>
</evidence>
<evidence type="ECO:0000256" key="6">
    <source>
        <dbReference type="ARBA" id="ARBA00022692"/>
    </source>
</evidence>
<evidence type="ECO:0000313" key="11">
    <source>
        <dbReference type="EMBL" id="RKS80123.1"/>
    </source>
</evidence>
<evidence type="ECO:0000256" key="2">
    <source>
        <dbReference type="ARBA" id="ARBA00004162"/>
    </source>
</evidence>
<reference evidence="11 12" key="1">
    <citation type="submission" date="2018-10" db="EMBL/GenBank/DDBJ databases">
        <title>Genomic Encyclopedia of Archaeal and Bacterial Type Strains, Phase II (KMG-II): from individual species to whole genera.</title>
        <authorList>
            <person name="Goeker M."/>
        </authorList>
    </citation>
    <scope>NUCLEOTIDE SEQUENCE [LARGE SCALE GENOMIC DNA]</scope>
    <source>
        <strain evidence="11 12">RP-AC37</strain>
    </source>
</reference>
<sequence>MAKDSAEEKEAPAKGGKKKMIIIAVVAVLLLGGVYKFVLAKPSAAVATEKPAPKPGPVLVIDPININLSSGALLRLGMTLQLTEGAAGLAEPLDPGKALDSAITLFSGEDIATLQSKKAVAKLKAELLHEIEERYTPEKETGATEEPESYVMDLYFTTLVVQAPTS</sequence>
<comment type="subcellular location">
    <subcellularLocation>
        <location evidence="2">Cell membrane</location>
        <topology evidence="2">Single-pass membrane protein</topology>
    </subcellularLocation>
</comment>
<keyword evidence="7 10" id="KW-0283">Flagellar rotation</keyword>
<dbReference type="GO" id="GO:0006935">
    <property type="term" value="P:chemotaxis"/>
    <property type="evidence" value="ECO:0007669"/>
    <property type="project" value="UniProtKB-KW"/>
</dbReference>
<keyword evidence="6 10" id="KW-0812">Transmembrane</keyword>
<dbReference type="GO" id="GO:0005886">
    <property type="term" value="C:plasma membrane"/>
    <property type="evidence" value="ECO:0007669"/>
    <property type="project" value="UniProtKB-SubCell"/>
</dbReference>
<protein>
    <recommendedName>
        <fullName evidence="10">Flagellar protein FliL</fullName>
    </recommendedName>
</protein>
<keyword evidence="9 10" id="KW-0472">Membrane</keyword>
<dbReference type="RefSeq" id="WP_121191856.1">
    <property type="nucleotide sequence ID" value="NZ_RBWV01000009.1"/>
</dbReference>
<evidence type="ECO:0000256" key="4">
    <source>
        <dbReference type="ARBA" id="ARBA00022475"/>
    </source>
</evidence>
<evidence type="ECO:0000256" key="10">
    <source>
        <dbReference type="RuleBase" id="RU364125"/>
    </source>
</evidence>
<keyword evidence="11" id="KW-0282">Flagellum</keyword>
<comment type="function">
    <text evidence="1 10">Controls the rotational direction of flagella during chemotaxis.</text>
</comment>
<proteinExistence type="inferred from homology"/>
<name>A0A420XTG0_9ACTN</name>
<feature type="transmembrane region" description="Helical" evidence="10">
    <location>
        <begin position="20"/>
        <end position="38"/>
    </location>
</feature>
<keyword evidence="5 10" id="KW-0145">Chemotaxis</keyword>
<comment type="similarity">
    <text evidence="3 10">Belongs to the FliL family.</text>
</comment>
<dbReference type="GO" id="GO:0071973">
    <property type="term" value="P:bacterial-type flagellum-dependent cell motility"/>
    <property type="evidence" value="ECO:0007669"/>
    <property type="project" value="InterPro"/>
</dbReference>
<comment type="caution">
    <text evidence="11">The sequence shown here is derived from an EMBL/GenBank/DDBJ whole genome shotgun (WGS) entry which is preliminary data.</text>
</comment>
<dbReference type="EMBL" id="RBWV01000009">
    <property type="protein sequence ID" value="RKS80123.1"/>
    <property type="molecule type" value="Genomic_DNA"/>
</dbReference>
<evidence type="ECO:0000256" key="5">
    <source>
        <dbReference type="ARBA" id="ARBA00022500"/>
    </source>
</evidence>